<dbReference type="PANTHER" id="PTHR21180">
    <property type="entry name" value="ENDONUCLEASE/EXONUCLEASE/PHOSPHATASE FAMILY DOMAIN-CONTAINING PROTEIN 1"/>
    <property type="match status" value="1"/>
</dbReference>
<sequence>MAEQPRDQIQGSSIRHQVGNKPVNLNKAGREELMSVRGIGPGRADEIIAHRNQHGPFGSVSDLQQLNLVDPGEMAELRDRLTV</sequence>
<feature type="region of interest" description="Disordered" evidence="1">
    <location>
        <begin position="1"/>
        <end position="26"/>
    </location>
</feature>
<name>A0A858RBH2_9PROT</name>
<dbReference type="InterPro" id="IPR010994">
    <property type="entry name" value="RuvA_2-like"/>
</dbReference>
<organism evidence="2 3">
    <name type="scientific">Aerophototrophica crusticola</name>
    <dbReference type="NCBI Taxonomy" id="1709002"/>
    <lineage>
        <taxon>Bacteria</taxon>
        <taxon>Pseudomonadati</taxon>
        <taxon>Pseudomonadota</taxon>
        <taxon>Alphaproteobacteria</taxon>
        <taxon>Rhodospirillales</taxon>
        <taxon>Rhodospirillaceae</taxon>
        <taxon>Aerophototrophica</taxon>
    </lineage>
</organism>
<reference evidence="2" key="1">
    <citation type="submission" date="2020-04" db="EMBL/GenBank/DDBJ databases">
        <title>A desert anoxygenic phototrophic bacterium fixes CO2 using RubisCO under aerobic conditions.</title>
        <authorList>
            <person name="Tang K."/>
        </authorList>
    </citation>
    <scope>NUCLEOTIDE SEQUENCE [LARGE SCALE GENOMIC DNA]</scope>
    <source>
        <strain evidence="2">MIMtkB3</strain>
    </source>
</reference>
<dbReference type="InterPro" id="IPR051675">
    <property type="entry name" value="Endo/Exo/Phosphatase_dom_1"/>
</dbReference>
<dbReference type="Pfam" id="PF12836">
    <property type="entry name" value="HHH_3"/>
    <property type="match status" value="1"/>
</dbReference>
<protein>
    <submittedName>
        <fullName evidence="2">Helix-hairpin-helix domain-containing protein</fullName>
    </submittedName>
</protein>
<dbReference type="EMBL" id="CP051775">
    <property type="protein sequence ID" value="QJE74316.1"/>
    <property type="molecule type" value="Genomic_DNA"/>
</dbReference>
<keyword evidence="3" id="KW-1185">Reference proteome</keyword>
<accession>A0A858RBH2</accession>
<evidence type="ECO:0000256" key="1">
    <source>
        <dbReference type="SAM" id="MobiDB-lite"/>
    </source>
</evidence>
<dbReference type="KEGG" id="acru:HHL28_15640"/>
<gene>
    <name evidence="2" type="ORF">HHL28_15640</name>
</gene>
<dbReference type="Gene3D" id="1.10.150.320">
    <property type="entry name" value="Photosystem II 12 kDa extrinsic protein"/>
    <property type="match status" value="1"/>
</dbReference>
<proteinExistence type="predicted"/>
<evidence type="ECO:0000313" key="2">
    <source>
        <dbReference type="EMBL" id="QJE74316.1"/>
    </source>
</evidence>
<dbReference type="SUPFAM" id="SSF47781">
    <property type="entry name" value="RuvA domain 2-like"/>
    <property type="match status" value="1"/>
</dbReference>
<dbReference type="Proteomes" id="UP000501891">
    <property type="component" value="Chromosome"/>
</dbReference>
<dbReference type="PANTHER" id="PTHR21180:SF32">
    <property type="entry name" value="ENDONUCLEASE_EXONUCLEASE_PHOSPHATASE FAMILY DOMAIN-CONTAINING PROTEIN 1"/>
    <property type="match status" value="1"/>
</dbReference>
<dbReference type="AlphaFoldDB" id="A0A858RBH2"/>
<evidence type="ECO:0000313" key="3">
    <source>
        <dbReference type="Proteomes" id="UP000501891"/>
    </source>
</evidence>